<dbReference type="Proteomes" id="UP000095283">
    <property type="component" value="Unplaced"/>
</dbReference>
<dbReference type="AlphaFoldDB" id="A0A1I7WCG5"/>
<reference evidence="2" key="1">
    <citation type="submission" date="2016-11" db="UniProtKB">
        <authorList>
            <consortium name="WormBaseParasite"/>
        </authorList>
    </citation>
    <scope>IDENTIFICATION</scope>
</reference>
<protein>
    <submittedName>
        <fullName evidence="2">Ras-GAP domain-containing protein</fullName>
    </submittedName>
</protein>
<dbReference type="WBParaSite" id="Hba_02371">
    <property type="protein sequence ID" value="Hba_02371"/>
    <property type="gene ID" value="Hba_02371"/>
</dbReference>
<evidence type="ECO:0000313" key="1">
    <source>
        <dbReference type="Proteomes" id="UP000095283"/>
    </source>
</evidence>
<proteinExistence type="predicted"/>
<evidence type="ECO:0000313" key="2">
    <source>
        <dbReference type="WBParaSite" id="Hba_02371"/>
    </source>
</evidence>
<organism evidence="1 2">
    <name type="scientific">Heterorhabditis bacteriophora</name>
    <name type="common">Entomopathogenic nematode worm</name>
    <dbReference type="NCBI Taxonomy" id="37862"/>
    <lineage>
        <taxon>Eukaryota</taxon>
        <taxon>Metazoa</taxon>
        <taxon>Ecdysozoa</taxon>
        <taxon>Nematoda</taxon>
        <taxon>Chromadorea</taxon>
        <taxon>Rhabditida</taxon>
        <taxon>Rhabditina</taxon>
        <taxon>Rhabditomorpha</taxon>
        <taxon>Strongyloidea</taxon>
        <taxon>Heterorhabditidae</taxon>
        <taxon>Heterorhabditis</taxon>
    </lineage>
</organism>
<keyword evidence="1" id="KW-1185">Reference proteome</keyword>
<sequence length="173" mass="19985">MTGDSKRTRHRYISVIAQLHFLLKFRNTKIIKTLRTLLKSFHYIPSRTTNGVEGSDTRIRATFPSKLCFILAKILINVRLTANSPDEQVPYILDMLKYCCGEMTIAKSLTASIANGTLVSRYIRPDELQRQEEIYNNIRDLQQFLIQLNRSLPTARNIKSFLDHVPHQMAQCC</sequence>
<name>A0A1I7WCG5_HETBA</name>
<accession>A0A1I7WCG5</accession>